<reference evidence="7 8" key="1">
    <citation type="journal article" date="2016" name="Genome Announc.">
        <title>Draft Genome Sequence of Planomonospora sphaerica JCM9374, a Rare Actinomycete.</title>
        <authorList>
            <person name="Dohra H."/>
            <person name="Suzuki T."/>
            <person name="Inoue Y."/>
            <person name="Kodani S."/>
        </authorList>
    </citation>
    <scope>NUCLEOTIDE SEQUENCE [LARGE SCALE GENOMIC DNA]</scope>
    <source>
        <strain evidence="7 8">JCM 9374</strain>
    </source>
</reference>
<evidence type="ECO:0000259" key="6">
    <source>
        <dbReference type="PROSITE" id="PS51935"/>
    </source>
</evidence>
<feature type="region of interest" description="Disordered" evidence="5">
    <location>
        <begin position="200"/>
        <end position="227"/>
    </location>
</feature>
<dbReference type="SUPFAM" id="SSF54001">
    <property type="entry name" value="Cysteine proteinases"/>
    <property type="match status" value="1"/>
</dbReference>
<evidence type="ECO:0000313" key="7">
    <source>
        <dbReference type="EMBL" id="GAT68962.1"/>
    </source>
</evidence>
<dbReference type="Pfam" id="PF00877">
    <property type="entry name" value="NLPC_P60"/>
    <property type="match status" value="1"/>
</dbReference>
<reference evidence="8" key="2">
    <citation type="submission" date="2016-04" db="EMBL/GenBank/DDBJ databases">
        <title>Planomonospora sphaerica JCM9374 whole genome shotgun sequence.</title>
        <authorList>
            <person name="Suzuki T."/>
            <person name="Dohra H."/>
            <person name="Kodani S."/>
        </authorList>
    </citation>
    <scope>NUCLEOTIDE SEQUENCE [LARGE SCALE GENOMIC DNA]</scope>
    <source>
        <strain evidence="8">JCM 9374</strain>
    </source>
</reference>
<dbReference type="InterPro" id="IPR051794">
    <property type="entry name" value="PG_Endopeptidase_C40"/>
</dbReference>
<accession>A0A171DJF0</accession>
<gene>
    <name evidence="7" type="ORF">PS9374_04627</name>
</gene>
<organism evidence="7 8">
    <name type="scientific">Planomonospora sphaerica</name>
    <dbReference type="NCBI Taxonomy" id="161355"/>
    <lineage>
        <taxon>Bacteria</taxon>
        <taxon>Bacillati</taxon>
        <taxon>Actinomycetota</taxon>
        <taxon>Actinomycetes</taxon>
        <taxon>Streptosporangiales</taxon>
        <taxon>Streptosporangiaceae</taxon>
        <taxon>Planomonospora</taxon>
    </lineage>
</organism>
<sequence length="363" mass="37691">MSAARPVITAVVALVAALAAVLILISQGSSFDLDDYADEDCRLSAAASAAPADGDDAAAAALSAEQMANARRIVAVITERLPTAQARAAAPIALMTALAESSLRNLSHGDRDSLGLFQQRAGWGSAAQRRDVRYATLAFLGGPAPPANPGLLDIPGWQHLPPWSAAQAVQRSAFPDGSNYRRWAKAATALANRLLAAGPAAPAPDCTPDPAVPSPGPQAAPRLPGTVPQPVRTAIAWAMRALGTPYQWGGHCQAPQRRPTNPVQQNCDCSSLLQAAYRSAGVTLPRTTYEQVKVGRKVSIGEIAPGDLVFTTGSGGTAARPGHVAMYIGGGKVIQAPRTGDVVKLTDWTAYRRGVVAVVRIVP</sequence>
<comment type="similarity">
    <text evidence="1">Belongs to the peptidase C40 family.</text>
</comment>
<proteinExistence type="inferred from homology"/>
<dbReference type="STRING" id="161355.PS9374_04627"/>
<dbReference type="InterPro" id="IPR038765">
    <property type="entry name" value="Papain-like_cys_pep_sf"/>
</dbReference>
<dbReference type="GO" id="GO:0008234">
    <property type="term" value="F:cysteine-type peptidase activity"/>
    <property type="evidence" value="ECO:0007669"/>
    <property type="project" value="UniProtKB-KW"/>
</dbReference>
<evidence type="ECO:0000256" key="5">
    <source>
        <dbReference type="SAM" id="MobiDB-lite"/>
    </source>
</evidence>
<dbReference type="AlphaFoldDB" id="A0A171DJF0"/>
<dbReference type="RefSeq" id="WP_068899939.1">
    <property type="nucleotide sequence ID" value="NZ_BDCX01000011.1"/>
</dbReference>
<feature type="domain" description="NlpC/P60" evidence="6">
    <location>
        <begin position="224"/>
        <end position="363"/>
    </location>
</feature>
<evidence type="ECO:0000256" key="1">
    <source>
        <dbReference type="ARBA" id="ARBA00007074"/>
    </source>
</evidence>
<name>A0A171DJF0_9ACTN</name>
<evidence type="ECO:0000256" key="2">
    <source>
        <dbReference type="ARBA" id="ARBA00022670"/>
    </source>
</evidence>
<dbReference type="EMBL" id="BDCX01000011">
    <property type="protein sequence ID" value="GAT68962.1"/>
    <property type="molecule type" value="Genomic_DNA"/>
</dbReference>
<dbReference type="Proteomes" id="UP000077701">
    <property type="component" value="Unassembled WGS sequence"/>
</dbReference>
<evidence type="ECO:0000256" key="4">
    <source>
        <dbReference type="ARBA" id="ARBA00022807"/>
    </source>
</evidence>
<keyword evidence="4" id="KW-0788">Thiol protease</keyword>
<evidence type="ECO:0000313" key="8">
    <source>
        <dbReference type="Proteomes" id="UP000077701"/>
    </source>
</evidence>
<feature type="compositionally biased region" description="Pro residues" evidence="5">
    <location>
        <begin position="201"/>
        <end position="218"/>
    </location>
</feature>
<dbReference type="PANTHER" id="PTHR47359:SF3">
    <property type="entry name" value="NLP_P60 DOMAIN-CONTAINING PROTEIN-RELATED"/>
    <property type="match status" value="1"/>
</dbReference>
<dbReference type="InterPro" id="IPR000064">
    <property type="entry name" value="NLP_P60_dom"/>
</dbReference>
<protein>
    <submittedName>
        <fullName evidence="7">Lipoprotein</fullName>
    </submittedName>
</protein>
<comment type="caution">
    <text evidence="7">The sequence shown here is derived from an EMBL/GenBank/DDBJ whole genome shotgun (WGS) entry which is preliminary data.</text>
</comment>
<dbReference type="Gene3D" id="3.90.1720.10">
    <property type="entry name" value="endopeptidase domain like (from Nostoc punctiforme)"/>
    <property type="match status" value="1"/>
</dbReference>
<keyword evidence="8" id="KW-1185">Reference proteome</keyword>
<dbReference type="PANTHER" id="PTHR47359">
    <property type="entry name" value="PEPTIDOGLYCAN DL-ENDOPEPTIDASE CWLO"/>
    <property type="match status" value="1"/>
</dbReference>
<keyword evidence="7" id="KW-0449">Lipoprotein</keyword>
<evidence type="ECO:0000256" key="3">
    <source>
        <dbReference type="ARBA" id="ARBA00022801"/>
    </source>
</evidence>
<dbReference type="PROSITE" id="PS51935">
    <property type="entry name" value="NLPC_P60"/>
    <property type="match status" value="1"/>
</dbReference>
<keyword evidence="2" id="KW-0645">Protease</keyword>
<keyword evidence="3" id="KW-0378">Hydrolase</keyword>
<dbReference type="OrthoDB" id="5496837at2"/>
<dbReference type="GO" id="GO:0006508">
    <property type="term" value="P:proteolysis"/>
    <property type="evidence" value="ECO:0007669"/>
    <property type="project" value="UniProtKB-KW"/>
</dbReference>